<reference evidence="3" key="1">
    <citation type="submission" date="2020-08" db="EMBL/GenBank/DDBJ databases">
        <title>Genome sequencing and assembly of the red palm weevil Rhynchophorus ferrugineus.</title>
        <authorList>
            <person name="Dias G.B."/>
            <person name="Bergman C.M."/>
            <person name="Manee M."/>
        </authorList>
    </citation>
    <scope>NUCLEOTIDE SEQUENCE</scope>
    <source>
        <strain evidence="3">AA-2017</strain>
        <tissue evidence="3">Whole larva</tissue>
    </source>
</reference>
<feature type="transmembrane region" description="Helical" evidence="2">
    <location>
        <begin position="451"/>
        <end position="471"/>
    </location>
</feature>
<comment type="caution">
    <text evidence="3">The sequence shown here is derived from an EMBL/GenBank/DDBJ whole genome shotgun (WGS) entry which is preliminary data.</text>
</comment>
<feature type="compositionally biased region" description="Low complexity" evidence="1">
    <location>
        <begin position="277"/>
        <end position="291"/>
    </location>
</feature>
<sequence length="626" mass="70817">MEDPPNRRVETRPDNALVIDNVLTTQPELGPTVPEGGYGWVVLLASLFFHALIPSLLVSFGIFLAFDRMERDTLTGKDPRLWDNTLLHVPLFFIGGWTFFDSTARNLISQSTWPKLVATAGTCLTCAGLLFVWIGMTGTARSSLFIVAGLISGIGASIQMAQCEILIAQYFRLKLPVLRHVTQVVAGVGFIVAPIVIGHHIFTNSLMQIILWYQAIILQGLVVNLLFRKPTYLKSAVPSRYNYVTSHPDDEEDIFSKNNRELQIKAQNPNGDKPESAENPSESASSSQNPEGTTEGKETSPGKHWVTFEEDYDDDEEVSKYDRVQQWEVFDDEDIVTSKRQETQVDKRERGRWEKFDDEAKPDQPRNQKNLRLEMAFDVEPAAEGPSTMSVNGVPIPLFSDTPVNHNTTYSYDLLEDPARSSVFQSQPQPVESFSRSAADVLRRPTFYKSLFTVITTKWSFFVFFAVFPSYMYQEVLDLKMRALSNFVGTISTATVLFSSFSYWLNLEKRWRAKMMMMLTWMGALGYLMIADYATDFLLLFGAVQVVVSLAALQHVGEPLLGLTVKGESTKEYTLISKLSGLSFLIFVALDISVKNVFRNMGFLHFLNGFLWLSNYIYKRLRRILT</sequence>
<dbReference type="SUPFAM" id="SSF103473">
    <property type="entry name" value="MFS general substrate transporter"/>
    <property type="match status" value="1"/>
</dbReference>
<dbReference type="OrthoDB" id="8861968at2759"/>
<feature type="transmembrane region" description="Helical" evidence="2">
    <location>
        <begin position="86"/>
        <end position="104"/>
    </location>
</feature>
<name>A0A834I308_RHYFE</name>
<keyword evidence="2" id="KW-1133">Transmembrane helix</keyword>
<dbReference type="InterPro" id="IPR036259">
    <property type="entry name" value="MFS_trans_sf"/>
</dbReference>
<feature type="transmembrane region" description="Helical" evidence="2">
    <location>
        <begin position="600"/>
        <end position="618"/>
    </location>
</feature>
<dbReference type="Proteomes" id="UP000625711">
    <property type="component" value="Unassembled WGS sequence"/>
</dbReference>
<feature type="region of interest" description="Disordered" evidence="1">
    <location>
        <begin position="339"/>
        <end position="367"/>
    </location>
</feature>
<dbReference type="PANTHER" id="PTHR11360">
    <property type="entry name" value="MONOCARBOXYLATE TRANSPORTER"/>
    <property type="match status" value="1"/>
</dbReference>
<keyword evidence="2" id="KW-0812">Transmembrane</keyword>
<dbReference type="PANTHER" id="PTHR11360:SF299">
    <property type="entry name" value="GEM-1"/>
    <property type="match status" value="1"/>
</dbReference>
<keyword evidence="4" id="KW-1185">Reference proteome</keyword>
<evidence type="ECO:0000313" key="4">
    <source>
        <dbReference type="Proteomes" id="UP000625711"/>
    </source>
</evidence>
<gene>
    <name evidence="3" type="ORF">GWI33_013624</name>
</gene>
<accession>A0A834I308</accession>
<evidence type="ECO:0000313" key="3">
    <source>
        <dbReference type="EMBL" id="KAF7273677.1"/>
    </source>
</evidence>
<feature type="region of interest" description="Disordered" evidence="1">
    <location>
        <begin position="266"/>
        <end position="304"/>
    </location>
</feature>
<feature type="transmembrane region" description="Helical" evidence="2">
    <location>
        <begin position="209"/>
        <end position="227"/>
    </location>
</feature>
<dbReference type="AlphaFoldDB" id="A0A834I308"/>
<feature type="compositionally biased region" description="Basic and acidic residues" evidence="1">
    <location>
        <begin position="339"/>
        <end position="366"/>
    </location>
</feature>
<proteinExistence type="predicted"/>
<dbReference type="Gene3D" id="1.20.1250.20">
    <property type="entry name" value="MFS general substrate transporter like domains"/>
    <property type="match status" value="1"/>
</dbReference>
<dbReference type="GO" id="GO:0008028">
    <property type="term" value="F:monocarboxylic acid transmembrane transporter activity"/>
    <property type="evidence" value="ECO:0007669"/>
    <property type="project" value="TreeGrafter"/>
</dbReference>
<feature type="transmembrane region" description="Helical" evidence="2">
    <location>
        <begin position="181"/>
        <end position="203"/>
    </location>
</feature>
<protein>
    <submittedName>
        <fullName evidence="3">Uncharacterized protein</fullName>
    </submittedName>
</protein>
<dbReference type="InterPro" id="IPR050327">
    <property type="entry name" value="Proton-linked_MCT"/>
</dbReference>
<dbReference type="EMBL" id="JAACXV010013339">
    <property type="protein sequence ID" value="KAF7273677.1"/>
    <property type="molecule type" value="Genomic_DNA"/>
</dbReference>
<evidence type="ECO:0000256" key="2">
    <source>
        <dbReference type="SAM" id="Phobius"/>
    </source>
</evidence>
<feature type="transmembrane region" description="Helical" evidence="2">
    <location>
        <begin position="142"/>
        <end position="161"/>
    </location>
</feature>
<organism evidence="3 4">
    <name type="scientific">Rhynchophorus ferrugineus</name>
    <name type="common">Red palm weevil</name>
    <name type="synonym">Curculio ferrugineus</name>
    <dbReference type="NCBI Taxonomy" id="354439"/>
    <lineage>
        <taxon>Eukaryota</taxon>
        <taxon>Metazoa</taxon>
        <taxon>Ecdysozoa</taxon>
        <taxon>Arthropoda</taxon>
        <taxon>Hexapoda</taxon>
        <taxon>Insecta</taxon>
        <taxon>Pterygota</taxon>
        <taxon>Neoptera</taxon>
        <taxon>Endopterygota</taxon>
        <taxon>Coleoptera</taxon>
        <taxon>Polyphaga</taxon>
        <taxon>Cucujiformia</taxon>
        <taxon>Curculionidae</taxon>
        <taxon>Dryophthorinae</taxon>
        <taxon>Rhynchophorus</taxon>
    </lineage>
</organism>
<keyword evidence="2" id="KW-0472">Membrane</keyword>
<feature type="transmembrane region" description="Helical" evidence="2">
    <location>
        <begin position="483"/>
        <end position="503"/>
    </location>
</feature>
<feature type="transmembrane region" description="Helical" evidence="2">
    <location>
        <begin position="40"/>
        <end position="66"/>
    </location>
</feature>
<feature type="transmembrane region" description="Helical" evidence="2">
    <location>
        <begin position="116"/>
        <end position="136"/>
    </location>
</feature>
<evidence type="ECO:0000256" key="1">
    <source>
        <dbReference type="SAM" id="MobiDB-lite"/>
    </source>
</evidence>